<sequence>MPFIITDDIRLYYEIRGHGKPIVLIHHLAGSYKSWKFVIPKLSLDNTVVAYDLRGHGRSSTPNSPYNIEDHSNDLRRLLVQLGIEKPVLIGHSIGSLIAIDYALKYPIEKLVLIGALYRAPSSEVYEKYVRIAVNFGMRALAEYRRFHKEFTETLASNYQAWNSLLEVYEETTPIGYKNAVEGLLKAKDYSDELMGINAKTLIVYGTYDGLIVNLNVFKNNMKNVEIKTIDGYGHFLNFENPLLLSEIIKNFL</sequence>
<dbReference type="HOGENOM" id="CLU_020336_50_1_2"/>
<gene>
    <name evidence="3" type="ordered locus">Ssol_1078</name>
</gene>
<proteinExistence type="predicted"/>
<dbReference type="GO" id="GO:0016787">
    <property type="term" value="F:hydrolase activity"/>
    <property type="evidence" value="ECO:0007669"/>
    <property type="project" value="UniProtKB-KW"/>
</dbReference>
<dbReference type="InterPro" id="IPR000073">
    <property type="entry name" value="AB_hydrolase_1"/>
</dbReference>
<dbReference type="AlphaFoldDB" id="D0KRF2"/>
<dbReference type="EMBL" id="CP001800">
    <property type="protein sequence ID" value="ACX91321.1"/>
    <property type="molecule type" value="Genomic_DNA"/>
</dbReference>
<dbReference type="InterPro" id="IPR029058">
    <property type="entry name" value="AB_hydrolase_fold"/>
</dbReference>
<dbReference type="RefSeq" id="WP_014511487.1">
    <property type="nucleotide sequence ID" value="NZ_ACUK01000028.1"/>
</dbReference>
<evidence type="ECO:0000313" key="3">
    <source>
        <dbReference type="EMBL" id="ACX91321.1"/>
    </source>
</evidence>
<accession>D0KRF2</accession>
<dbReference type="PANTHER" id="PTHR43798">
    <property type="entry name" value="MONOACYLGLYCEROL LIPASE"/>
    <property type="match status" value="1"/>
</dbReference>
<name>D0KRF2_SACS9</name>
<keyword evidence="1 3" id="KW-0378">Hydrolase</keyword>
<dbReference type="KEGG" id="sol:Ssol_1078"/>
<evidence type="ECO:0000259" key="2">
    <source>
        <dbReference type="Pfam" id="PF00561"/>
    </source>
</evidence>
<evidence type="ECO:0000256" key="1">
    <source>
        <dbReference type="ARBA" id="ARBA00022801"/>
    </source>
</evidence>
<reference evidence="3" key="1">
    <citation type="submission" date="2009-10" db="EMBL/GenBank/DDBJ databases">
        <title>Complete sequence of Sulfolobus solfataricus 98/2.</title>
        <authorList>
            <consortium name="US DOE Joint Genome Institute"/>
            <person name="Lucas S."/>
            <person name="Copeland A."/>
            <person name="Lapidus A."/>
            <person name="Glavina del Rio T."/>
            <person name="Tice H."/>
            <person name="Bruce D."/>
            <person name="Goodwin L."/>
            <person name="Pitluck S."/>
            <person name="Munk A.C."/>
            <person name="Brettin T."/>
            <person name="Detter J.C."/>
            <person name="Han C."/>
            <person name="Tapia R."/>
            <person name="Larimer F."/>
            <person name="Land M."/>
            <person name="Hauser L."/>
            <person name="Kyrpides N."/>
            <person name="Ovchinnikova G."/>
            <person name="Mead D."/>
        </authorList>
    </citation>
    <scope>NUCLEOTIDE SEQUENCE [LARGE SCALE GENOMIC DNA]</scope>
    <source>
        <strain evidence="3">98/2</strain>
    </source>
</reference>
<feature type="domain" description="AB hydrolase-1" evidence="2">
    <location>
        <begin position="20"/>
        <end position="242"/>
    </location>
</feature>
<dbReference type="InterPro" id="IPR050266">
    <property type="entry name" value="AB_hydrolase_sf"/>
</dbReference>
<dbReference type="SUPFAM" id="SSF53474">
    <property type="entry name" value="alpha/beta-Hydrolases"/>
    <property type="match status" value="1"/>
</dbReference>
<dbReference type="GeneID" id="1453286"/>
<dbReference type="Pfam" id="PF00561">
    <property type="entry name" value="Abhydrolase_1"/>
    <property type="match status" value="1"/>
</dbReference>
<protein>
    <submittedName>
        <fullName evidence="3">Alpha/beta hydrolase fold protein</fullName>
    </submittedName>
</protein>
<dbReference type="PRINTS" id="PR00111">
    <property type="entry name" value="ABHYDROLASE"/>
</dbReference>
<dbReference type="PANTHER" id="PTHR43798:SF31">
    <property type="entry name" value="AB HYDROLASE SUPERFAMILY PROTEIN YCLE"/>
    <property type="match status" value="1"/>
</dbReference>
<organism evidence="3">
    <name type="scientific">Saccharolobus solfataricus (strain 98/2)</name>
    <name type="common">Sulfolobus solfataricus</name>
    <dbReference type="NCBI Taxonomy" id="555311"/>
    <lineage>
        <taxon>Archaea</taxon>
        <taxon>Thermoproteota</taxon>
        <taxon>Thermoprotei</taxon>
        <taxon>Sulfolobales</taxon>
        <taxon>Sulfolobaceae</taxon>
        <taxon>Saccharolobus</taxon>
    </lineage>
</organism>
<dbReference type="Gene3D" id="3.40.50.1820">
    <property type="entry name" value="alpha/beta hydrolase"/>
    <property type="match status" value="1"/>
</dbReference>
<dbReference type="GO" id="GO:0016020">
    <property type="term" value="C:membrane"/>
    <property type="evidence" value="ECO:0007669"/>
    <property type="project" value="TreeGrafter"/>
</dbReference>